<keyword evidence="4 7" id="KW-1133">Transmembrane helix</keyword>
<evidence type="ECO:0000256" key="5">
    <source>
        <dbReference type="ARBA" id="ARBA00023136"/>
    </source>
</evidence>
<feature type="transmembrane region" description="Helical" evidence="7">
    <location>
        <begin position="433"/>
        <end position="452"/>
    </location>
</feature>
<accession>A0ABN8P977</accession>
<dbReference type="Proteomes" id="UP001159405">
    <property type="component" value="Unassembled WGS sequence"/>
</dbReference>
<feature type="compositionally biased region" description="Basic and acidic residues" evidence="6">
    <location>
        <begin position="37"/>
        <end position="47"/>
    </location>
</feature>
<feature type="domain" description="Polycystin cation channel PKD1/PKD2" evidence="8">
    <location>
        <begin position="462"/>
        <end position="590"/>
    </location>
</feature>
<evidence type="ECO:0000259" key="8">
    <source>
        <dbReference type="Pfam" id="PF08016"/>
    </source>
</evidence>
<feature type="transmembrane region" description="Helical" evidence="7">
    <location>
        <begin position="395"/>
        <end position="413"/>
    </location>
</feature>
<evidence type="ECO:0000256" key="2">
    <source>
        <dbReference type="ARBA" id="ARBA00022692"/>
    </source>
</evidence>
<feature type="transmembrane region" description="Helical" evidence="7">
    <location>
        <begin position="458"/>
        <end position="475"/>
    </location>
</feature>
<feature type="transmembrane region" description="Helical" evidence="7">
    <location>
        <begin position="495"/>
        <end position="519"/>
    </location>
</feature>
<feature type="transmembrane region" description="Helical" evidence="7">
    <location>
        <begin position="559"/>
        <end position="582"/>
    </location>
</feature>
<protein>
    <recommendedName>
        <fullName evidence="8">Polycystin cation channel PKD1/PKD2 domain-containing protein</fullName>
    </recommendedName>
</protein>
<keyword evidence="10" id="KW-1185">Reference proteome</keyword>
<evidence type="ECO:0000256" key="1">
    <source>
        <dbReference type="ARBA" id="ARBA00004141"/>
    </source>
</evidence>
<evidence type="ECO:0000256" key="3">
    <source>
        <dbReference type="ARBA" id="ARBA00022737"/>
    </source>
</evidence>
<comment type="subcellular location">
    <subcellularLocation>
        <location evidence="1">Membrane</location>
        <topology evidence="1">Multi-pass membrane protein</topology>
    </subcellularLocation>
</comment>
<evidence type="ECO:0000256" key="7">
    <source>
        <dbReference type="SAM" id="Phobius"/>
    </source>
</evidence>
<dbReference type="InterPro" id="IPR024862">
    <property type="entry name" value="TRPV"/>
</dbReference>
<evidence type="ECO:0000313" key="10">
    <source>
        <dbReference type="Proteomes" id="UP001159405"/>
    </source>
</evidence>
<gene>
    <name evidence="9" type="ORF">PLOB_00037777</name>
</gene>
<sequence length="661" mass="76945">MAAENKPAGKGSHVSLLMHNLEESKNSEDGSDDEEEKQPGKLLAEKSRTVDDLLDEFNEAFRMKVREKYSSSEDFSWSSAADEVKVELLIESYENGGRKLSDDPLLVLLKEWPESEKCWKNPRLIESQINRLITIIFRDHSSRKYKYFKDKDELSWKTPLHLVAELNFATVARTVLRHFPGQLYVTTNPHSGNHNCRRIPVELALLSCNDDVSAFLIDNMKPERVLRLFSCEFQENPISVQELAEHSNMKKSVVAILNCMVYPDWRHLPKYKEDYSSQLKRDIELAWDSEPSEPTTYEFYYKILDGDNCGRDPSDREYSWKSKSCLASIANSTNKESIQHPVIRQLVKRKWKTFARFWFSVCTGLYVTFLLLLSFALFYGSTRDDPTQYHGSADHLRMLCEIFVVIFIVGYVADEINEMEKERLSYLKGVQFYYNLFDWLGLILILIVIPLRFSEHDAQWVLASLGFFFNVLRLFKYSCLTRTTGLYTKTLAKIVYYDIARFTGVFLVIFLAFCGAFFLSLRATNAVQVFGGFDKIMLSGVRALVEQQPAADDYSRYNWLPVVLLLIYMTAVVVILLNILIAQMSSTYTKAKKTAKLQYDVDRMLIITRLEYSRFRRFNLRLRHYQECEVIDEMTLAQDLLENSEDRSPWESIEDKLEEIR</sequence>
<name>A0ABN8P977_9CNID</name>
<evidence type="ECO:0000256" key="6">
    <source>
        <dbReference type="SAM" id="MobiDB-lite"/>
    </source>
</evidence>
<dbReference type="Pfam" id="PF08016">
    <property type="entry name" value="PKD_channel"/>
    <property type="match status" value="1"/>
</dbReference>
<keyword evidence="5 7" id="KW-0472">Membrane</keyword>
<keyword evidence="3" id="KW-0677">Repeat</keyword>
<feature type="transmembrane region" description="Helical" evidence="7">
    <location>
        <begin position="357"/>
        <end position="380"/>
    </location>
</feature>
<comment type="caution">
    <text evidence="9">The sequence shown here is derived from an EMBL/GenBank/DDBJ whole genome shotgun (WGS) entry which is preliminary data.</text>
</comment>
<dbReference type="PANTHER" id="PTHR10582">
    <property type="entry name" value="TRANSIENT RECEPTOR POTENTIAL ION CHANNEL PROTEIN"/>
    <property type="match status" value="1"/>
</dbReference>
<keyword evidence="2 7" id="KW-0812">Transmembrane</keyword>
<reference evidence="9 10" key="1">
    <citation type="submission" date="2022-05" db="EMBL/GenBank/DDBJ databases">
        <authorList>
            <consortium name="Genoscope - CEA"/>
            <person name="William W."/>
        </authorList>
    </citation>
    <scope>NUCLEOTIDE SEQUENCE [LARGE SCALE GENOMIC DNA]</scope>
</reference>
<dbReference type="EMBL" id="CALNXK010000055">
    <property type="protein sequence ID" value="CAH3135142.1"/>
    <property type="molecule type" value="Genomic_DNA"/>
</dbReference>
<dbReference type="InterPro" id="IPR013122">
    <property type="entry name" value="PKD1_2_channel"/>
</dbReference>
<organism evidence="9 10">
    <name type="scientific">Porites lobata</name>
    <dbReference type="NCBI Taxonomy" id="104759"/>
    <lineage>
        <taxon>Eukaryota</taxon>
        <taxon>Metazoa</taxon>
        <taxon>Cnidaria</taxon>
        <taxon>Anthozoa</taxon>
        <taxon>Hexacorallia</taxon>
        <taxon>Scleractinia</taxon>
        <taxon>Fungiina</taxon>
        <taxon>Poritidae</taxon>
        <taxon>Porites</taxon>
    </lineage>
</organism>
<evidence type="ECO:0000313" key="9">
    <source>
        <dbReference type="EMBL" id="CAH3135142.1"/>
    </source>
</evidence>
<dbReference type="PANTHER" id="PTHR10582:SF2">
    <property type="entry name" value="INACTIVE"/>
    <property type="match status" value="1"/>
</dbReference>
<evidence type="ECO:0000256" key="4">
    <source>
        <dbReference type="ARBA" id="ARBA00022989"/>
    </source>
</evidence>
<proteinExistence type="predicted"/>
<feature type="region of interest" description="Disordered" evidence="6">
    <location>
        <begin position="1"/>
        <end position="47"/>
    </location>
</feature>